<dbReference type="PRINTS" id="PR00133">
    <property type="entry name" value="GLHYDRLASE3"/>
</dbReference>
<dbReference type="PROSITE" id="PS51175">
    <property type="entry name" value="CBM6"/>
    <property type="match status" value="1"/>
</dbReference>
<dbReference type="InterPro" id="IPR008979">
    <property type="entry name" value="Galactose-bd-like_sf"/>
</dbReference>
<protein>
    <submittedName>
        <fullName evidence="6">Glycoside hydrolase family 3 C-terminal domain-containing protein</fullName>
    </submittedName>
</protein>
<comment type="similarity">
    <text evidence="1">Belongs to the glycosyl hydrolase 3 family.</text>
</comment>
<proteinExistence type="inferred from homology"/>
<dbReference type="PROSITE" id="PS51318">
    <property type="entry name" value="TAT"/>
    <property type="match status" value="1"/>
</dbReference>
<organism evidence="6 7">
    <name type="scientific">Actinacidiphila acididurans</name>
    <dbReference type="NCBI Taxonomy" id="2784346"/>
    <lineage>
        <taxon>Bacteria</taxon>
        <taxon>Bacillati</taxon>
        <taxon>Actinomycetota</taxon>
        <taxon>Actinomycetes</taxon>
        <taxon>Kitasatosporales</taxon>
        <taxon>Streptomycetaceae</taxon>
        <taxon>Actinacidiphila</taxon>
    </lineage>
</organism>
<feature type="compositionally biased region" description="Polar residues" evidence="4">
    <location>
        <begin position="488"/>
        <end position="500"/>
    </location>
</feature>
<dbReference type="InterPro" id="IPR002772">
    <property type="entry name" value="Glyco_hydro_3_C"/>
</dbReference>
<dbReference type="InterPro" id="IPR006311">
    <property type="entry name" value="TAT_signal"/>
</dbReference>
<dbReference type="Pfam" id="PF01915">
    <property type="entry name" value="Glyco_hydro_3_C"/>
    <property type="match status" value="1"/>
</dbReference>
<gene>
    <name evidence="6" type="ORF">ITX44_20710</name>
</gene>
<dbReference type="InterPro" id="IPR017853">
    <property type="entry name" value="GH"/>
</dbReference>
<dbReference type="Pfam" id="PF03422">
    <property type="entry name" value="CBM_6"/>
    <property type="match status" value="1"/>
</dbReference>
<dbReference type="CDD" id="cd00257">
    <property type="entry name" value="beta-trefoil_FSCN-like"/>
    <property type="match status" value="1"/>
</dbReference>
<evidence type="ECO:0000259" key="5">
    <source>
        <dbReference type="PROSITE" id="PS51175"/>
    </source>
</evidence>
<dbReference type="SMART" id="SM01217">
    <property type="entry name" value="Fn3_like"/>
    <property type="match status" value="1"/>
</dbReference>
<dbReference type="Gene3D" id="2.60.120.260">
    <property type="entry name" value="Galactose-binding domain-like"/>
    <property type="match status" value="2"/>
</dbReference>
<dbReference type="SUPFAM" id="SSF49785">
    <property type="entry name" value="Galactose-binding domain-like"/>
    <property type="match status" value="2"/>
</dbReference>
<dbReference type="SUPFAM" id="SSF52279">
    <property type="entry name" value="Beta-D-glucan exohydrolase, C-terminal domain"/>
    <property type="match status" value="1"/>
</dbReference>
<dbReference type="InterPro" id="IPR006584">
    <property type="entry name" value="Cellulose-bd_IV"/>
</dbReference>
<dbReference type="SUPFAM" id="SSF51445">
    <property type="entry name" value="(Trans)glycosidases"/>
    <property type="match status" value="1"/>
</dbReference>
<dbReference type="InterPro" id="IPR005084">
    <property type="entry name" value="CBM6"/>
</dbReference>
<dbReference type="PANTHER" id="PTHR42721:SF3">
    <property type="entry name" value="BETA-D-XYLOSIDASE 5-RELATED"/>
    <property type="match status" value="1"/>
</dbReference>
<sequence>MSGKPSRRQILRTGGLAVGGSVLAGMGLPGTAHASAPSASSAPSGAPLVDFLFRDDTADAGARLSDLMQRLTLEEKIAISTGSVSSAVPRLGLNAGRSGGGEGLHGVKDSKHATVFPSPLGMSQSWDEDLFQHIGDIVATESLADNGPTNRLVPVLDILRDPRAGRAYESMGEDAHLIGTLGRAMTGAMNQRSADGYQQFLPTLKHFLGYNNEINRLWTNTVMPPRVAREYYVKSFWLCIASGNAKSVMTCYHLVNGKPVSVSPFLQEMLQEWTPDFEGTGHHEFRTVNDYGSGSSMWVHSQRYFADDPTGRSRGSAQGVRNGQMSWSFRSYGDPVAQIYDALARGLLTEQDLDDNAQRSLALSLRLGDLDQLRIRSPYIARTAVTRSSLLPGNRPIAMRASQEQIVLLKNDDDTLPLRGKATRAAVLLGSMGEEVLKDHYTGNWAYAIPLKDALQNKLGAGNVHYSRAVDTVALKASNGKYLKSANNAFSEPGSSTASDTPVLAAGTPKTDNAVQSTETDLLFEVYDYGGLDKLLRTPVNDRFVQVPHVTASPANGGALVNNTSAPGQASLVSGATQYVNYQKLRLVPTPDGKYGLYSPVAGDGANNSYGLSAMAYDQDDEDVNNGSYLRLITSGAQAGGIVADTTEGHVGPYRDEQHTGGPDIATAPFDRSGSDTVADSLPGEYTFDLQSVQTSEQAIESALAGAPADAPVLLVVGYEPHLNAREAVDLYRTGLSDQQMRNIDYLTGTKGRDVVLIVKTGSPMTIDKAVHDNPRVKAIVEIGHSGQEEGSALVSALFDDGYSVPATGWAPTADVYQPYGSYSAYPGHLGTGGSVPAYSPAGRLTATWYESIASMTGASEDHPPESYRWPAYDEAGNDNLGNLNGTVPTGLLTYDIIKGGRTYQYFTGDALYPFGYGLTYTSFAYSDLKVSKVAQGTFTVSGRLTNTGQRVSDEVVQIYSRYTGTASRIVQPNNRLIAFGRLRGIAPGESRRFSYDIDLQDKLGVWDVETGAYIVEPGAYRIKAAKSSSDAGKDVTLQVTTANGGRAAAHRDLNRQALAEDFDDYSDLGGRMTDIELLSASDAFHSDTAVEFRHDGAWIAFKDVAMPAGTKWLTLRAGSDRTGTVKVYALPAGSPATALKSASPLASFPVQDTRPVPNLPTGLGRGPIAVSGQPYGNLPYPGSPAGQNGKDAGGQPYRYAYIKPGWMNTAAKVSAPSRSGGSRYDVYVVAERRGTRLEWLKFGTAQETTQKIAIAEQDTLDSIRERGGTLALSAELTPATSVSPVQWSVSAPNGSPTRLATINAGTGVLQATGGGNGTVLVTATSGDSRATREVLVTNQRAADQVTIGAKAMTVDYILLRTGSGFGPNDNIQRFKGTNQQTAVYSGLFSENPNAYYLAGTYLTVPDSELKWQVTGTDGGPTALATVDAVGLVTATGTGDGEVVVTATLVRNPDITGRRVLTLTNQAPKNAYTMIQAENYDATTGDKAAATTWGFGGNQFGLQIPMPAGSTWTYRNVDFGHTGPDRAEIRLAPDDTTRNLTVQIWADAPTTASGGTLLATVQAATSGNNVLYDTFTAQIAGKIAGVHDIFLTPSAPTRLNWFAFAAAAHA</sequence>
<dbReference type="InterPro" id="IPR001764">
    <property type="entry name" value="Glyco_hydro_3_N"/>
</dbReference>
<dbReference type="EMBL" id="JADKYB010000010">
    <property type="protein sequence ID" value="MBM9506905.1"/>
    <property type="molecule type" value="Genomic_DNA"/>
</dbReference>
<dbReference type="Gene3D" id="2.60.40.10">
    <property type="entry name" value="Immunoglobulins"/>
    <property type="match status" value="1"/>
</dbReference>
<dbReference type="Gene3D" id="2.60.120.380">
    <property type="match status" value="1"/>
</dbReference>
<dbReference type="RefSeq" id="WP_205358757.1">
    <property type="nucleotide sequence ID" value="NZ_JADKYB010000010.1"/>
</dbReference>
<evidence type="ECO:0000256" key="2">
    <source>
        <dbReference type="ARBA" id="ARBA00022729"/>
    </source>
</evidence>
<dbReference type="GO" id="GO:0016787">
    <property type="term" value="F:hydrolase activity"/>
    <property type="evidence" value="ECO:0007669"/>
    <property type="project" value="UniProtKB-KW"/>
</dbReference>
<dbReference type="Gene3D" id="2.60.40.1080">
    <property type="match status" value="1"/>
</dbReference>
<dbReference type="InterPro" id="IPR044993">
    <property type="entry name" value="BXL"/>
</dbReference>
<dbReference type="Proteomes" id="UP000749040">
    <property type="component" value="Unassembled WGS sequence"/>
</dbReference>
<dbReference type="Pfam" id="PF00933">
    <property type="entry name" value="Glyco_hydro_3"/>
    <property type="match status" value="1"/>
</dbReference>
<comment type="caution">
    <text evidence="6">The sequence shown here is derived from an EMBL/GenBank/DDBJ whole genome shotgun (WGS) entry which is preliminary data.</text>
</comment>
<evidence type="ECO:0000313" key="7">
    <source>
        <dbReference type="Proteomes" id="UP000749040"/>
    </source>
</evidence>
<keyword evidence="2" id="KW-0732">Signal</keyword>
<evidence type="ECO:0000313" key="6">
    <source>
        <dbReference type="EMBL" id="MBM9506905.1"/>
    </source>
</evidence>
<evidence type="ECO:0000256" key="1">
    <source>
        <dbReference type="ARBA" id="ARBA00005336"/>
    </source>
</evidence>
<keyword evidence="3 6" id="KW-0378">Hydrolase</keyword>
<dbReference type="Gene3D" id="3.20.20.300">
    <property type="entry name" value="Glycoside hydrolase, family 3, N-terminal domain"/>
    <property type="match status" value="1"/>
</dbReference>
<evidence type="ECO:0000256" key="4">
    <source>
        <dbReference type="SAM" id="MobiDB-lite"/>
    </source>
</evidence>
<feature type="domain" description="CBM6" evidence="5">
    <location>
        <begin position="1473"/>
        <end position="1605"/>
    </location>
</feature>
<evidence type="ECO:0000256" key="3">
    <source>
        <dbReference type="ARBA" id="ARBA00022801"/>
    </source>
</evidence>
<dbReference type="InterPro" id="IPR036881">
    <property type="entry name" value="Glyco_hydro_3_C_sf"/>
</dbReference>
<dbReference type="InterPro" id="IPR013783">
    <property type="entry name" value="Ig-like_fold"/>
</dbReference>
<feature type="region of interest" description="Disordered" evidence="4">
    <location>
        <begin position="488"/>
        <end position="512"/>
    </location>
</feature>
<name>A0ABS2TUA2_9ACTN</name>
<reference evidence="6 7" key="1">
    <citation type="submission" date="2021-01" db="EMBL/GenBank/DDBJ databases">
        <title>Streptomyces acididurans sp. nov., isolated from a peat swamp forest soil.</title>
        <authorList>
            <person name="Chantavorakit T."/>
            <person name="Duangmal K."/>
        </authorList>
    </citation>
    <scope>NUCLEOTIDE SEQUENCE [LARGE SCALE GENOMIC DNA]</scope>
    <source>
        <strain evidence="6 7">KK5PA1</strain>
    </source>
</reference>
<keyword evidence="7" id="KW-1185">Reference proteome</keyword>
<dbReference type="PANTHER" id="PTHR42721">
    <property type="entry name" value="SUGAR HYDROLASE-RELATED"/>
    <property type="match status" value="1"/>
</dbReference>
<accession>A0ABS2TUA2</accession>
<dbReference type="InterPro" id="IPR026891">
    <property type="entry name" value="Fn3-like"/>
</dbReference>
<dbReference type="Pfam" id="PF14310">
    <property type="entry name" value="Fn3-like"/>
    <property type="match status" value="1"/>
</dbReference>
<dbReference type="InterPro" id="IPR036962">
    <property type="entry name" value="Glyco_hydro_3_N_sf"/>
</dbReference>
<dbReference type="Gene3D" id="3.40.50.1700">
    <property type="entry name" value="Glycoside hydrolase family 3 C-terminal domain"/>
    <property type="match status" value="2"/>
</dbReference>
<dbReference type="SMART" id="SM00606">
    <property type="entry name" value="CBD_IV"/>
    <property type="match status" value="1"/>
</dbReference>
<dbReference type="CDD" id="cd04084">
    <property type="entry name" value="CBM6_xylanase-like"/>
    <property type="match status" value="1"/>
</dbReference>